<dbReference type="PROSITE" id="PS50114">
    <property type="entry name" value="GATA_ZN_FINGER_2"/>
    <property type="match status" value="2"/>
</dbReference>
<evidence type="ECO:0000256" key="1">
    <source>
        <dbReference type="ARBA" id="ARBA00004123"/>
    </source>
</evidence>
<sequence length="375" mass="41931">MVITQQQTVSQLPVKKKEFASNEVSATMCSNCETTTTPLWRRAPNGDTICNACGLYLKARNTLRPPSMKRSLKKQQQQQQQQQVKMEQAFLSAASAPGTCPGGGQCNGTGGSASCEGCPAFNQHQVNRHALICANCRTTTTPLWRRDEGGNTICNACGLYYKLHNVHRPVSMKRSVIKRRKRIIVSDNGDIEQDDVDMDELESSNEDDEDDEEKVKEAEKKRRKKKIINSKVKAAVTQANGVPAIEDYIIPKRSTVDSLPQPQPAMKRFDPISDYRNSSTVQLPPILSAPPPPPPPPPQQQQQQHTYNNTNPYQDLSEFDFAMTRLERLRRRVPPEQSKVLSKLTQSLEEIVSQAENILSSSNNNNAINGYLLNQ</sequence>
<dbReference type="PANTHER" id="PTHR10071">
    <property type="entry name" value="TRANSCRIPTION FACTOR GATA FAMILY MEMBER"/>
    <property type="match status" value="1"/>
</dbReference>
<evidence type="ECO:0000256" key="9">
    <source>
        <dbReference type="SAM" id="MobiDB-lite"/>
    </source>
</evidence>
<comment type="caution">
    <text evidence="11">The sequence shown here is derived from an EMBL/GenBank/DDBJ whole genome shotgun (WGS) entry which is preliminary data.</text>
</comment>
<dbReference type="InterPro" id="IPR039355">
    <property type="entry name" value="Transcription_factor_GATA"/>
</dbReference>
<keyword evidence="12" id="KW-1185">Reference proteome</keyword>
<dbReference type="InterPro" id="IPR000679">
    <property type="entry name" value="Znf_GATA"/>
</dbReference>
<organism evidence="11 12">
    <name type="scientific">Helicostylum pulchrum</name>
    <dbReference type="NCBI Taxonomy" id="562976"/>
    <lineage>
        <taxon>Eukaryota</taxon>
        <taxon>Fungi</taxon>
        <taxon>Fungi incertae sedis</taxon>
        <taxon>Mucoromycota</taxon>
        <taxon>Mucoromycotina</taxon>
        <taxon>Mucoromycetes</taxon>
        <taxon>Mucorales</taxon>
        <taxon>Mucorineae</taxon>
        <taxon>Mucoraceae</taxon>
        <taxon>Helicostylum</taxon>
    </lineage>
</organism>
<keyword evidence="6" id="KW-0804">Transcription</keyword>
<dbReference type="Pfam" id="PF00320">
    <property type="entry name" value="GATA"/>
    <property type="match status" value="2"/>
</dbReference>
<evidence type="ECO:0000256" key="4">
    <source>
        <dbReference type="ARBA" id="ARBA00022833"/>
    </source>
</evidence>
<feature type="compositionally biased region" description="Polar residues" evidence="9">
    <location>
        <begin position="305"/>
        <end position="314"/>
    </location>
</feature>
<dbReference type="SMART" id="SM00401">
    <property type="entry name" value="ZnF_GATA"/>
    <property type="match status" value="2"/>
</dbReference>
<accession>A0ABP9Y0H8</accession>
<keyword evidence="3 8" id="KW-0863">Zinc-finger</keyword>
<comment type="subcellular location">
    <subcellularLocation>
        <location evidence="1">Nucleus</location>
    </subcellularLocation>
</comment>
<evidence type="ECO:0000256" key="5">
    <source>
        <dbReference type="ARBA" id="ARBA00023015"/>
    </source>
</evidence>
<proteinExistence type="predicted"/>
<evidence type="ECO:0000256" key="7">
    <source>
        <dbReference type="ARBA" id="ARBA00023242"/>
    </source>
</evidence>
<dbReference type="CDD" id="cd00202">
    <property type="entry name" value="ZnF_GATA"/>
    <property type="match status" value="2"/>
</dbReference>
<feature type="compositionally biased region" description="Acidic residues" evidence="9">
    <location>
        <begin position="189"/>
        <end position="212"/>
    </location>
</feature>
<dbReference type="PRINTS" id="PR00619">
    <property type="entry name" value="GATAZNFINGER"/>
</dbReference>
<keyword evidence="5" id="KW-0805">Transcription regulation</keyword>
<feature type="domain" description="GATA-type" evidence="10">
    <location>
        <begin position="127"/>
        <end position="180"/>
    </location>
</feature>
<evidence type="ECO:0000259" key="10">
    <source>
        <dbReference type="PROSITE" id="PS50114"/>
    </source>
</evidence>
<protein>
    <recommendedName>
        <fullName evidence="10">GATA-type domain-containing protein</fullName>
    </recommendedName>
</protein>
<name>A0ABP9Y0H8_9FUNG</name>
<feature type="domain" description="GATA-type" evidence="10">
    <location>
        <begin position="23"/>
        <end position="76"/>
    </location>
</feature>
<keyword evidence="7" id="KW-0539">Nucleus</keyword>
<reference evidence="11 12" key="1">
    <citation type="submission" date="2024-04" db="EMBL/GenBank/DDBJ databases">
        <title>genome sequences of Mucor flavus KT1a and Helicostylum pulchrum KT1b strains isolation_sourced from the surface of a dry-aged beef.</title>
        <authorList>
            <person name="Toyotome T."/>
            <person name="Hosono M."/>
            <person name="Torimaru M."/>
            <person name="Fukuda K."/>
            <person name="Mikami N."/>
        </authorList>
    </citation>
    <scope>NUCLEOTIDE SEQUENCE [LARGE SCALE GENOMIC DNA]</scope>
    <source>
        <strain evidence="11 12">KT1b</strain>
    </source>
</reference>
<dbReference type="Proteomes" id="UP001476247">
    <property type="component" value="Unassembled WGS sequence"/>
</dbReference>
<feature type="region of interest" description="Disordered" evidence="9">
    <location>
        <begin position="255"/>
        <end position="314"/>
    </location>
</feature>
<feature type="region of interest" description="Disordered" evidence="9">
    <location>
        <begin position="66"/>
        <end position="87"/>
    </location>
</feature>
<keyword evidence="2" id="KW-0479">Metal-binding</keyword>
<evidence type="ECO:0000313" key="11">
    <source>
        <dbReference type="EMBL" id="GAA5800048.1"/>
    </source>
</evidence>
<evidence type="ECO:0000256" key="2">
    <source>
        <dbReference type="ARBA" id="ARBA00022723"/>
    </source>
</evidence>
<dbReference type="PANTHER" id="PTHR10071:SF335">
    <property type="entry name" value="IRON-SENSING TRANSCRIPTIONAL REPRESSOR-RELATED"/>
    <property type="match status" value="1"/>
</dbReference>
<feature type="compositionally biased region" description="Pro residues" evidence="9">
    <location>
        <begin position="287"/>
        <end position="299"/>
    </location>
</feature>
<evidence type="ECO:0000256" key="3">
    <source>
        <dbReference type="ARBA" id="ARBA00022771"/>
    </source>
</evidence>
<feature type="region of interest" description="Disordered" evidence="9">
    <location>
        <begin position="188"/>
        <end position="227"/>
    </location>
</feature>
<dbReference type="EMBL" id="BAABUJ010000014">
    <property type="protein sequence ID" value="GAA5800048.1"/>
    <property type="molecule type" value="Genomic_DNA"/>
</dbReference>
<gene>
    <name evidence="11" type="ORF">HPULCUR_005470</name>
</gene>
<evidence type="ECO:0000313" key="12">
    <source>
        <dbReference type="Proteomes" id="UP001476247"/>
    </source>
</evidence>
<dbReference type="SUPFAM" id="SSF57716">
    <property type="entry name" value="Glucocorticoid receptor-like (DNA-binding domain)"/>
    <property type="match status" value="2"/>
</dbReference>
<dbReference type="InterPro" id="IPR013088">
    <property type="entry name" value="Znf_NHR/GATA"/>
</dbReference>
<dbReference type="Gene3D" id="3.30.50.10">
    <property type="entry name" value="Erythroid Transcription Factor GATA-1, subunit A"/>
    <property type="match status" value="2"/>
</dbReference>
<keyword evidence="4" id="KW-0862">Zinc</keyword>
<evidence type="ECO:0000256" key="6">
    <source>
        <dbReference type="ARBA" id="ARBA00023163"/>
    </source>
</evidence>
<evidence type="ECO:0000256" key="8">
    <source>
        <dbReference type="PROSITE-ProRule" id="PRU00094"/>
    </source>
</evidence>
<dbReference type="PROSITE" id="PS00344">
    <property type="entry name" value="GATA_ZN_FINGER_1"/>
    <property type="match status" value="2"/>
</dbReference>